<protein>
    <submittedName>
        <fullName evidence="1">Uncharacterized protein</fullName>
    </submittedName>
</protein>
<accession>A0A9X1I8D9</accession>
<dbReference type="InterPro" id="IPR034660">
    <property type="entry name" value="DinB/YfiT-like"/>
</dbReference>
<dbReference type="EMBL" id="JAJAPX010000005">
    <property type="protein sequence ID" value="MCB4809157.1"/>
    <property type="molecule type" value="Genomic_DNA"/>
</dbReference>
<dbReference type="SUPFAM" id="SSF109854">
    <property type="entry name" value="DinB/YfiT-like putative metalloenzymes"/>
    <property type="match status" value="1"/>
</dbReference>
<sequence>MKLRNKRILIKKQLLTVAFLFFTLHILAQSNTQLPYYQIPEAAEQYTAGSVASRIVDGLGFRFYWASEGLRSEDLNYKASETGRTSLETIEHILSLSVFILKNITSDELVDISKLKTYQAMRSQALLNIKMASDILRASEDLSVYDNDRFPFWNIINGPIADAMWHCGQLVTLRRASGNPFSSKVSVFQGKVND</sequence>
<gene>
    <name evidence="1" type="ORF">LG651_12940</name>
</gene>
<keyword evidence="2" id="KW-1185">Reference proteome</keyword>
<dbReference type="RefSeq" id="WP_226696536.1">
    <property type="nucleotide sequence ID" value="NZ_JAJAPX010000005.1"/>
</dbReference>
<dbReference type="Proteomes" id="UP001139286">
    <property type="component" value="Unassembled WGS sequence"/>
</dbReference>
<comment type="caution">
    <text evidence="1">The sequence shown here is derived from an EMBL/GenBank/DDBJ whole genome shotgun (WGS) entry which is preliminary data.</text>
</comment>
<name>A0A9X1I8D9_9FLAO</name>
<evidence type="ECO:0000313" key="2">
    <source>
        <dbReference type="Proteomes" id="UP001139286"/>
    </source>
</evidence>
<organism evidence="1 2">
    <name type="scientific">Neotamlana sargassicola</name>
    <dbReference type="NCBI Taxonomy" id="2883125"/>
    <lineage>
        <taxon>Bacteria</taxon>
        <taxon>Pseudomonadati</taxon>
        <taxon>Bacteroidota</taxon>
        <taxon>Flavobacteriia</taxon>
        <taxon>Flavobacteriales</taxon>
        <taxon>Flavobacteriaceae</taxon>
        <taxon>Neotamlana</taxon>
    </lineage>
</organism>
<dbReference type="AlphaFoldDB" id="A0A9X1I8D9"/>
<dbReference type="Gene3D" id="1.20.120.450">
    <property type="entry name" value="dinb family like domain"/>
    <property type="match status" value="1"/>
</dbReference>
<proteinExistence type="predicted"/>
<evidence type="ECO:0000313" key="1">
    <source>
        <dbReference type="EMBL" id="MCB4809157.1"/>
    </source>
</evidence>
<reference evidence="1" key="1">
    <citation type="submission" date="2021-10" db="EMBL/GenBank/DDBJ databases">
        <title>Tamlana sargassums sp. nov., and Tamlana laminarinivorans sp. nov., two new bacteria isolated from the brown alga.</title>
        <authorList>
            <person name="Li J."/>
        </authorList>
    </citation>
    <scope>NUCLEOTIDE SEQUENCE</scope>
    <source>
        <strain evidence="1">62-3</strain>
    </source>
</reference>